<dbReference type="InterPro" id="IPR049142">
    <property type="entry name" value="MS_channel_1st"/>
</dbReference>
<feature type="transmembrane region" description="Helical" evidence="7">
    <location>
        <begin position="56"/>
        <end position="78"/>
    </location>
</feature>
<comment type="similarity">
    <text evidence="2 7">Belongs to the MscS (TC 1.A.23) family.</text>
</comment>
<evidence type="ECO:0000259" key="8">
    <source>
        <dbReference type="Pfam" id="PF00924"/>
    </source>
</evidence>
<protein>
    <recommendedName>
        <fullName evidence="7">Small-conductance mechanosensitive channel</fullName>
    </recommendedName>
</protein>
<dbReference type="Gene3D" id="3.30.70.100">
    <property type="match status" value="1"/>
</dbReference>
<evidence type="ECO:0000313" key="12">
    <source>
        <dbReference type="Proteomes" id="UP001501600"/>
    </source>
</evidence>
<keyword evidence="4 7" id="KW-0812">Transmembrane</keyword>
<keyword evidence="7" id="KW-0406">Ion transport</keyword>
<feature type="transmembrane region" description="Helical" evidence="7">
    <location>
        <begin position="15"/>
        <end position="36"/>
    </location>
</feature>
<proteinExistence type="inferred from homology"/>
<evidence type="ECO:0000259" key="9">
    <source>
        <dbReference type="Pfam" id="PF21082"/>
    </source>
</evidence>
<evidence type="ECO:0000256" key="6">
    <source>
        <dbReference type="ARBA" id="ARBA00023136"/>
    </source>
</evidence>
<dbReference type="Gene3D" id="1.10.287.1260">
    <property type="match status" value="1"/>
</dbReference>
<dbReference type="InterPro" id="IPR011066">
    <property type="entry name" value="MscS_channel_C_sf"/>
</dbReference>
<gene>
    <name evidence="11" type="ORF">GCM10025772_14240</name>
</gene>
<dbReference type="InterPro" id="IPR023408">
    <property type="entry name" value="MscS_beta-dom_sf"/>
</dbReference>
<keyword evidence="7" id="KW-0997">Cell inner membrane</keyword>
<feature type="transmembrane region" description="Helical" evidence="7">
    <location>
        <begin position="84"/>
        <end position="102"/>
    </location>
</feature>
<comment type="subunit">
    <text evidence="7">Homoheptamer.</text>
</comment>
<feature type="domain" description="Mechanosensitive ion channel MscS C-terminal" evidence="9">
    <location>
        <begin position="177"/>
        <end position="259"/>
    </location>
</feature>
<feature type="domain" description="Mechanosensitive ion channel MscS" evidence="8">
    <location>
        <begin position="105"/>
        <end position="170"/>
    </location>
</feature>
<name>A0ABP9S2E1_9GAMM</name>
<evidence type="ECO:0000256" key="5">
    <source>
        <dbReference type="ARBA" id="ARBA00022989"/>
    </source>
</evidence>
<comment type="function">
    <text evidence="7">Mechanosensitive channel that participates in the regulation of osmotic pressure changes within the cell, opening in response to stretch forces in the membrane lipid bilayer, without the need for other proteins. Contributes to normal resistance to hypoosmotic shock. Forms an ion channel of 1.0 nanosiemens conductance with a slight preference for anions.</text>
</comment>
<dbReference type="Pfam" id="PF21082">
    <property type="entry name" value="MS_channel_3rd"/>
    <property type="match status" value="1"/>
</dbReference>
<dbReference type="InterPro" id="IPR049278">
    <property type="entry name" value="MS_channel_C"/>
</dbReference>
<dbReference type="EMBL" id="BAABLF010000008">
    <property type="protein sequence ID" value="GAA5190196.1"/>
    <property type="molecule type" value="Genomic_DNA"/>
</dbReference>
<dbReference type="InterPro" id="IPR008910">
    <property type="entry name" value="MSC_TM_helix"/>
</dbReference>
<dbReference type="InterPro" id="IPR006685">
    <property type="entry name" value="MscS_channel_2nd"/>
</dbReference>
<dbReference type="InterPro" id="IPR045275">
    <property type="entry name" value="MscS_archaea/bacteria_type"/>
</dbReference>
<feature type="domain" description="Mechanosensitive ion channel transmembrane helices 2/3" evidence="10">
    <location>
        <begin position="62"/>
        <end position="103"/>
    </location>
</feature>
<dbReference type="Gene3D" id="2.30.30.60">
    <property type="match status" value="1"/>
</dbReference>
<evidence type="ECO:0000256" key="1">
    <source>
        <dbReference type="ARBA" id="ARBA00004651"/>
    </source>
</evidence>
<dbReference type="RefSeq" id="WP_345316358.1">
    <property type="nucleotide sequence ID" value="NZ_BAABLF010000008.1"/>
</dbReference>
<dbReference type="Proteomes" id="UP001501600">
    <property type="component" value="Unassembled WGS sequence"/>
</dbReference>
<keyword evidence="3" id="KW-1003">Cell membrane</keyword>
<sequence length="275" mass="29384">MERMEVWMEKAPDLVLVYGTRILLALVIFIIGRWVAKGIATMTRKVLSGRGVDPTVVGFIGNIVSALITLITLIAVLGQLGVQTASLVAVIGAAGLAVGLALQGSLSNFASGVLLIAFRPCKAGDYIEAAGTAGTVEEISIFSTTLVTPDNKTIIAPNSAILDGVIVNYSAKSTRRIDMVIGVSYGADLRQTREVILSVINENPAVLQEPAPTIEVSELAASSVNFVVRPWVRKEDFWPTRFALTRDIKFALDQAGIGIPFPQMDLHVKALPKSE</sequence>
<keyword evidence="5 7" id="KW-1133">Transmembrane helix</keyword>
<dbReference type="SUPFAM" id="SSF82861">
    <property type="entry name" value="Mechanosensitive channel protein MscS (YggB), transmembrane region"/>
    <property type="match status" value="1"/>
</dbReference>
<keyword evidence="7" id="KW-0813">Transport</keyword>
<comment type="caution">
    <text evidence="7">Lacks conserved residue(s) required for the propagation of feature annotation.</text>
</comment>
<dbReference type="InterPro" id="IPR011014">
    <property type="entry name" value="MscS_channel_TM-2"/>
</dbReference>
<organism evidence="11 12">
    <name type="scientific">Ferrimonas gelatinilytica</name>
    <dbReference type="NCBI Taxonomy" id="1255257"/>
    <lineage>
        <taxon>Bacteria</taxon>
        <taxon>Pseudomonadati</taxon>
        <taxon>Pseudomonadota</taxon>
        <taxon>Gammaproteobacteria</taxon>
        <taxon>Alteromonadales</taxon>
        <taxon>Ferrimonadaceae</taxon>
        <taxon>Ferrimonas</taxon>
    </lineage>
</organism>
<dbReference type="Pfam" id="PF05552">
    <property type="entry name" value="MS_channel_1st_1"/>
    <property type="match status" value="1"/>
</dbReference>
<dbReference type="PANTHER" id="PTHR30221">
    <property type="entry name" value="SMALL-CONDUCTANCE MECHANOSENSITIVE CHANNEL"/>
    <property type="match status" value="1"/>
</dbReference>
<dbReference type="PANTHER" id="PTHR30221:SF1">
    <property type="entry name" value="SMALL-CONDUCTANCE MECHANOSENSITIVE CHANNEL"/>
    <property type="match status" value="1"/>
</dbReference>
<evidence type="ECO:0000313" key="11">
    <source>
        <dbReference type="EMBL" id="GAA5190196.1"/>
    </source>
</evidence>
<dbReference type="InterPro" id="IPR010920">
    <property type="entry name" value="LSM_dom_sf"/>
</dbReference>
<reference evidence="12" key="1">
    <citation type="journal article" date="2019" name="Int. J. Syst. Evol. Microbiol.">
        <title>The Global Catalogue of Microorganisms (GCM) 10K type strain sequencing project: providing services to taxonomists for standard genome sequencing and annotation.</title>
        <authorList>
            <consortium name="The Broad Institute Genomics Platform"/>
            <consortium name="The Broad Institute Genome Sequencing Center for Infectious Disease"/>
            <person name="Wu L."/>
            <person name="Ma J."/>
        </authorList>
    </citation>
    <scope>NUCLEOTIDE SEQUENCE [LARGE SCALE GENOMIC DNA]</scope>
    <source>
        <strain evidence="12">JCM 18720</strain>
    </source>
</reference>
<evidence type="ECO:0000256" key="2">
    <source>
        <dbReference type="ARBA" id="ARBA00008017"/>
    </source>
</evidence>
<keyword evidence="6 7" id="KW-0472">Membrane</keyword>
<accession>A0ABP9S2E1</accession>
<comment type="subcellular location">
    <subcellularLocation>
        <location evidence="7">Cell inner membrane</location>
        <topology evidence="7">Multi-pass membrane protein</topology>
    </subcellularLocation>
    <subcellularLocation>
        <location evidence="1">Cell membrane</location>
        <topology evidence="1">Multi-pass membrane protein</topology>
    </subcellularLocation>
</comment>
<dbReference type="Pfam" id="PF00924">
    <property type="entry name" value="MS_channel_2nd"/>
    <property type="match status" value="1"/>
</dbReference>
<evidence type="ECO:0000259" key="10">
    <source>
        <dbReference type="Pfam" id="PF21088"/>
    </source>
</evidence>
<evidence type="ECO:0000256" key="4">
    <source>
        <dbReference type="ARBA" id="ARBA00022692"/>
    </source>
</evidence>
<dbReference type="Pfam" id="PF21088">
    <property type="entry name" value="MS_channel_1st"/>
    <property type="match status" value="1"/>
</dbReference>
<keyword evidence="12" id="KW-1185">Reference proteome</keyword>
<keyword evidence="7" id="KW-0407">Ion channel</keyword>
<dbReference type="SUPFAM" id="SSF82689">
    <property type="entry name" value="Mechanosensitive channel protein MscS (YggB), C-terminal domain"/>
    <property type="match status" value="1"/>
</dbReference>
<evidence type="ECO:0000256" key="7">
    <source>
        <dbReference type="RuleBase" id="RU369025"/>
    </source>
</evidence>
<evidence type="ECO:0000256" key="3">
    <source>
        <dbReference type="ARBA" id="ARBA00022475"/>
    </source>
</evidence>
<dbReference type="SUPFAM" id="SSF50182">
    <property type="entry name" value="Sm-like ribonucleoproteins"/>
    <property type="match status" value="1"/>
</dbReference>
<comment type="caution">
    <text evidence="11">The sequence shown here is derived from an EMBL/GenBank/DDBJ whole genome shotgun (WGS) entry which is preliminary data.</text>
</comment>